<evidence type="ECO:0000313" key="2">
    <source>
        <dbReference type="Proteomes" id="UP000499080"/>
    </source>
</evidence>
<dbReference type="EMBL" id="BGPR01003478">
    <property type="protein sequence ID" value="GBM88614.1"/>
    <property type="molecule type" value="Genomic_DNA"/>
</dbReference>
<reference evidence="1 2" key="1">
    <citation type="journal article" date="2019" name="Sci. Rep.">
        <title>Orb-weaving spider Araneus ventricosus genome elucidates the spidroin gene catalogue.</title>
        <authorList>
            <person name="Kono N."/>
            <person name="Nakamura H."/>
            <person name="Ohtoshi R."/>
            <person name="Moran D.A.P."/>
            <person name="Shinohara A."/>
            <person name="Yoshida Y."/>
            <person name="Fujiwara M."/>
            <person name="Mori M."/>
            <person name="Tomita M."/>
            <person name="Arakawa K."/>
        </authorList>
    </citation>
    <scope>NUCLEOTIDE SEQUENCE [LARGE SCALE GENOMIC DNA]</scope>
</reference>
<organism evidence="1 2">
    <name type="scientific">Araneus ventricosus</name>
    <name type="common">Orbweaver spider</name>
    <name type="synonym">Epeira ventricosa</name>
    <dbReference type="NCBI Taxonomy" id="182803"/>
    <lineage>
        <taxon>Eukaryota</taxon>
        <taxon>Metazoa</taxon>
        <taxon>Ecdysozoa</taxon>
        <taxon>Arthropoda</taxon>
        <taxon>Chelicerata</taxon>
        <taxon>Arachnida</taxon>
        <taxon>Araneae</taxon>
        <taxon>Araneomorphae</taxon>
        <taxon>Entelegynae</taxon>
        <taxon>Araneoidea</taxon>
        <taxon>Araneidae</taxon>
        <taxon>Araneus</taxon>
    </lineage>
</organism>
<proteinExistence type="predicted"/>
<accession>A0A4Y2JFB0</accession>
<keyword evidence="2" id="KW-1185">Reference proteome</keyword>
<gene>
    <name evidence="1" type="ORF">AVEN_174348_1</name>
</gene>
<sequence length="89" mass="10529">MVYDKNETFEWKSFLDCLLTLKTLTLSAWMDLVILNRVRMATSSSTSKPKSKRRQNWDLIPWISGYETKDLSQDHWTNRAQRSRLDTSS</sequence>
<dbReference type="AlphaFoldDB" id="A0A4Y2JFB0"/>
<comment type="caution">
    <text evidence="1">The sequence shown here is derived from an EMBL/GenBank/DDBJ whole genome shotgun (WGS) entry which is preliminary data.</text>
</comment>
<protein>
    <submittedName>
        <fullName evidence="1">Uncharacterized protein</fullName>
    </submittedName>
</protein>
<evidence type="ECO:0000313" key="1">
    <source>
        <dbReference type="EMBL" id="GBM88614.1"/>
    </source>
</evidence>
<dbReference type="Proteomes" id="UP000499080">
    <property type="component" value="Unassembled WGS sequence"/>
</dbReference>
<name>A0A4Y2JFB0_ARAVE</name>